<evidence type="ECO:0000313" key="6">
    <source>
        <dbReference type="EMBL" id="MBM6401674.1"/>
    </source>
</evidence>
<keyword evidence="3" id="KW-0378">Hydrolase</keyword>
<evidence type="ECO:0000256" key="4">
    <source>
        <dbReference type="ARBA" id="ARBA00022912"/>
    </source>
</evidence>
<organism evidence="6 7">
    <name type="scientific">Phycicoccus sonneratiae</name>
    <dbReference type="NCBI Taxonomy" id="2807628"/>
    <lineage>
        <taxon>Bacteria</taxon>
        <taxon>Bacillati</taxon>
        <taxon>Actinomycetota</taxon>
        <taxon>Actinomycetes</taxon>
        <taxon>Micrococcales</taxon>
        <taxon>Intrasporangiaceae</taxon>
        <taxon>Phycicoccus</taxon>
    </lineage>
</organism>
<proteinExistence type="inferred from homology"/>
<evidence type="ECO:0000259" key="5">
    <source>
        <dbReference type="SMART" id="SM00226"/>
    </source>
</evidence>
<keyword evidence="4" id="KW-0904">Protein phosphatase</keyword>
<evidence type="ECO:0000256" key="1">
    <source>
        <dbReference type="ARBA" id="ARBA00011063"/>
    </source>
</evidence>
<evidence type="ECO:0000256" key="2">
    <source>
        <dbReference type="ARBA" id="ARBA00013064"/>
    </source>
</evidence>
<protein>
    <recommendedName>
        <fullName evidence="2">protein-tyrosine-phosphatase</fullName>
        <ecNumber evidence="2">3.1.3.48</ecNumber>
    </recommendedName>
</protein>
<dbReference type="Proteomes" id="UP001430172">
    <property type="component" value="Unassembled WGS sequence"/>
</dbReference>
<keyword evidence="7" id="KW-1185">Reference proteome</keyword>
<dbReference type="EC" id="3.1.3.48" evidence="2"/>
<dbReference type="EMBL" id="JAFDVD010000016">
    <property type="protein sequence ID" value="MBM6401674.1"/>
    <property type="molecule type" value="Genomic_DNA"/>
</dbReference>
<dbReference type="RefSeq" id="WP_204132138.1">
    <property type="nucleotide sequence ID" value="NZ_JAFDVD010000016.1"/>
</dbReference>
<reference evidence="6" key="1">
    <citation type="submission" date="2021-02" db="EMBL/GenBank/DDBJ databases">
        <title>Phycicoccus sp. MQZ13P-5T, whole genome shotgun sequence.</title>
        <authorList>
            <person name="Tuo L."/>
        </authorList>
    </citation>
    <scope>NUCLEOTIDE SEQUENCE</scope>
    <source>
        <strain evidence="6">MQZ13P-5</strain>
    </source>
</reference>
<dbReference type="SUPFAM" id="SSF52788">
    <property type="entry name" value="Phosphotyrosine protein phosphatases I"/>
    <property type="match status" value="1"/>
</dbReference>
<comment type="caution">
    <text evidence="6">The sequence shown here is derived from an EMBL/GenBank/DDBJ whole genome shotgun (WGS) entry which is preliminary data.</text>
</comment>
<dbReference type="CDD" id="cd16343">
    <property type="entry name" value="LMWPTP"/>
    <property type="match status" value="1"/>
</dbReference>
<dbReference type="PANTHER" id="PTHR11717:SF7">
    <property type="entry name" value="LOW MOLECULAR WEIGHT PHOSPHOTYROSINE PROTEIN PHOSPHATASE"/>
    <property type="match status" value="1"/>
</dbReference>
<dbReference type="Gene3D" id="3.40.50.2300">
    <property type="match status" value="1"/>
</dbReference>
<sequence length="172" mass="18991">MSEPERPYRVTVVCHGNICRSPMAEFLLREAFDEAGLADRVEVDSAGTSAEELGNPVHPRTVAVLRRHDHPDVGWGAHRARQFRTDGFDAADLVLAADHPHADRLARLARDEDDAAKVRLVRSFDPDAVAAGELGMDDPWYGGDAEYEQTYDEIRAAVPGIVEHVRAALDRP</sequence>
<evidence type="ECO:0000313" key="7">
    <source>
        <dbReference type="Proteomes" id="UP001430172"/>
    </source>
</evidence>
<dbReference type="PRINTS" id="PR00719">
    <property type="entry name" value="LMWPTPASE"/>
</dbReference>
<gene>
    <name evidence="6" type="ORF">JQN70_14855</name>
</gene>
<dbReference type="InterPro" id="IPR023485">
    <property type="entry name" value="Ptyr_pPase"/>
</dbReference>
<accession>A0ABS2CP77</accession>
<dbReference type="SMART" id="SM00226">
    <property type="entry name" value="LMWPc"/>
    <property type="match status" value="1"/>
</dbReference>
<dbReference type="InterPro" id="IPR050438">
    <property type="entry name" value="LMW_PTPase"/>
</dbReference>
<evidence type="ECO:0000256" key="3">
    <source>
        <dbReference type="ARBA" id="ARBA00022801"/>
    </source>
</evidence>
<name>A0ABS2CP77_9MICO</name>
<comment type="similarity">
    <text evidence="1">Belongs to the low molecular weight phosphotyrosine protein phosphatase family.</text>
</comment>
<dbReference type="PANTHER" id="PTHR11717">
    <property type="entry name" value="LOW MOLECULAR WEIGHT PROTEIN TYROSINE PHOSPHATASE"/>
    <property type="match status" value="1"/>
</dbReference>
<feature type="domain" description="Phosphotyrosine protein phosphatase I" evidence="5">
    <location>
        <begin position="8"/>
        <end position="164"/>
    </location>
</feature>
<dbReference type="Pfam" id="PF01451">
    <property type="entry name" value="LMWPc"/>
    <property type="match status" value="1"/>
</dbReference>
<dbReference type="InterPro" id="IPR036196">
    <property type="entry name" value="Ptyr_pPase_sf"/>
</dbReference>
<dbReference type="InterPro" id="IPR017867">
    <property type="entry name" value="Tyr_phospatase_low_mol_wt"/>
</dbReference>